<feature type="domain" description="Calcineurin-like phosphoesterase" evidence="11">
    <location>
        <begin position="8"/>
        <end position="202"/>
    </location>
</feature>
<dbReference type="EC" id="3.6.1.54" evidence="10"/>
<feature type="binding site" evidence="10">
    <location>
        <position position="44"/>
    </location>
    <ligand>
        <name>Mn(2+)</name>
        <dbReference type="ChEBI" id="CHEBI:29035"/>
        <label>1</label>
    </ligand>
</feature>
<dbReference type="PANTHER" id="PTHR34990:SF1">
    <property type="entry name" value="UDP-2,3-DIACYLGLUCOSAMINE HYDROLASE"/>
    <property type="match status" value="1"/>
</dbReference>
<dbReference type="EMBL" id="CAADHB010000048">
    <property type="protein sequence ID" value="VFK79404.1"/>
    <property type="molecule type" value="Genomic_DNA"/>
</dbReference>
<dbReference type="EMBL" id="CAADFR010000071">
    <property type="protein sequence ID" value="VFK40773.1"/>
    <property type="molecule type" value="Genomic_DNA"/>
</dbReference>
<dbReference type="SUPFAM" id="SSF56300">
    <property type="entry name" value="Metallo-dependent phosphatases"/>
    <property type="match status" value="1"/>
</dbReference>
<dbReference type="Gene3D" id="3.60.21.10">
    <property type="match status" value="1"/>
</dbReference>
<keyword evidence="5 10" id="KW-0479">Metal-binding</keyword>
<organism evidence="12">
    <name type="scientific">Candidatus Kentrum sp. SD</name>
    <dbReference type="NCBI Taxonomy" id="2126332"/>
    <lineage>
        <taxon>Bacteria</taxon>
        <taxon>Pseudomonadati</taxon>
        <taxon>Pseudomonadota</taxon>
        <taxon>Gammaproteobacteria</taxon>
        <taxon>Candidatus Kentrum</taxon>
    </lineage>
</organism>
<sequence>MNPMATFLLSDVHLNEARPGIVDIFLSFLNHGIRNTDTLYILGDLFDLWLGDDDTRFPHLPVMDALRKATERGVSIGILHGNHDFLLGKTFEKRTGCRLLPDPSVIDLSGKRALITHGDIFCTSDTSYQKYRNWVRNPLYQRIFLALPMKQRIKRAASIQNASRDAVLDKPPHIMDINKDTVERMMLTYDVRYMVHGHIHRPATHEAPLRGEMATRIVLGDWYEKDGNTVLVWGNDGFDLITI</sequence>
<evidence type="ECO:0000256" key="3">
    <source>
        <dbReference type="ARBA" id="ARBA00022519"/>
    </source>
</evidence>
<comment type="cofactor">
    <cofactor evidence="10">
        <name>Mn(2+)</name>
        <dbReference type="ChEBI" id="CHEBI:29035"/>
    </cofactor>
    <text evidence="10">Binds 2 Mn(2+) ions per subunit in a binuclear metal center.</text>
</comment>
<name>A0A450YH13_9GAMM</name>
<evidence type="ECO:0000313" key="12">
    <source>
        <dbReference type="EMBL" id="VFK40773.1"/>
    </source>
</evidence>
<evidence type="ECO:0000313" key="13">
    <source>
        <dbReference type="EMBL" id="VFK46445.1"/>
    </source>
</evidence>
<keyword evidence="3 10" id="KW-0997">Cell inner membrane</keyword>
<evidence type="ECO:0000313" key="14">
    <source>
        <dbReference type="EMBL" id="VFK79404.1"/>
    </source>
</evidence>
<dbReference type="HAMAP" id="MF_00575">
    <property type="entry name" value="LpxH"/>
    <property type="match status" value="1"/>
</dbReference>
<protein>
    <recommendedName>
        <fullName evidence="10">UDP-2,3-diacylglucosamine hydrolase</fullName>
        <ecNumber evidence="10">3.6.1.54</ecNumber>
    </recommendedName>
    <alternativeName>
        <fullName evidence="10">UDP-2,3-diacylglucosamine diphosphatase</fullName>
    </alternativeName>
</protein>
<feature type="binding site" evidence="10">
    <location>
        <position position="200"/>
    </location>
    <ligand>
        <name>Mn(2+)</name>
        <dbReference type="ChEBI" id="CHEBI:29035"/>
        <label>1</label>
    </ligand>
</feature>
<comment type="subcellular location">
    <subcellularLocation>
        <location evidence="10">Cell inner membrane</location>
        <topology evidence="10">Peripheral membrane protein</topology>
        <orientation evidence="10">Cytoplasmic side</orientation>
    </subcellularLocation>
</comment>
<reference evidence="12" key="1">
    <citation type="submission" date="2019-02" db="EMBL/GenBank/DDBJ databases">
        <authorList>
            <person name="Gruber-Vodicka R. H."/>
            <person name="Seah K. B. B."/>
        </authorList>
    </citation>
    <scope>NUCLEOTIDE SEQUENCE</scope>
    <source>
        <strain evidence="14">BECK_S127</strain>
        <strain evidence="13">BECK_S1320</strain>
        <strain evidence="12">BECK_S1321</strain>
    </source>
</reference>
<evidence type="ECO:0000256" key="2">
    <source>
        <dbReference type="ARBA" id="ARBA00022516"/>
    </source>
</evidence>
<evidence type="ECO:0000256" key="9">
    <source>
        <dbReference type="ARBA" id="ARBA00023211"/>
    </source>
</evidence>
<dbReference type="AlphaFoldDB" id="A0A450YH13"/>
<evidence type="ECO:0000256" key="10">
    <source>
        <dbReference type="HAMAP-Rule" id="MF_00575"/>
    </source>
</evidence>
<evidence type="ECO:0000256" key="8">
    <source>
        <dbReference type="ARBA" id="ARBA00023136"/>
    </source>
</evidence>
<feature type="binding site" evidence="10">
    <location>
        <position position="198"/>
    </location>
    <ligand>
        <name>Mn(2+)</name>
        <dbReference type="ChEBI" id="CHEBI:29035"/>
        <label>2</label>
    </ligand>
</feature>
<keyword evidence="6 10" id="KW-0378">Hydrolase</keyword>
<dbReference type="GO" id="GO:0005737">
    <property type="term" value="C:cytoplasm"/>
    <property type="evidence" value="ECO:0007669"/>
    <property type="project" value="InterPro"/>
</dbReference>
<dbReference type="GO" id="GO:0019897">
    <property type="term" value="C:extrinsic component of plasma membrane"/>
    <property type="evidence" value="ECO:0007669"/>
    <property type="project" value="UniProtKB-UniRule"/>
</dbReference>
<comment type="function">
    <text evidence="10">Hydrolyzes the pyrophosphate bond of UDP-2,3-diacylglucosamine to yield 2,3-diacylglucosamine 1-phosphate (lipid X) and UMP by catalyzing the attack of water at the alpha-P atom. Involved in the biosynthesis of lipid A, a phosphorylated glycolipid that anchors the lipopolysaccharide to the outer membrane of the cell.</text>
</comment>
<evidence type="ECO:0000256" key="7">
    <source>
        <dbReference type="ARBA" id="ARBA00023098"/>
    </source>
</evidence>
<comment type="pathway">
    <text evidence="10">Glycolipid biosynthesis; lipid IV(A) biosynthesis; lipid IV(A) from (3R)-3-hydroxytetradecanoyl-[acyl-carrier-protein] and UDP-N-acetyl-alpha-D-glucosamine: step 4/6.</text>
</comment>
<feature type="binding site" evidence="10">
    <location>
        <position position="125"/>
    </location>
    <ligand>
        <name>substrate</name>
    </ligand>
</feature>
<feature type="binding site" evidence="10">
    <location>
        <position position="117"/>
    </location>
    <ligand>
        <name>Mn(2+)</name>
        <dbReference type="ChEBI" id="CHEBI:29035"/>
        <label>2</label>
    </ligand>
</feature>
<feature type="binding site" evidence="10">
    <location>
        <position position="170"/>
    </location>
    <ligand>
        <name>substrate</name>
    </ligand>
</feature>
<proteinExistence type="inferred from homology"/>
<dbReference type="NCBIfam" id="NF003743">
    <property type="entry name" value="PRK05340.1"/>
    <property type="match status" value="1"/>
</dbReference>
<keyword evidence="4 10" id="KW-0441">Lipid A biosynthesis</keyword>
<dbReference type="GO" id="GO:0030145">
    <property type="term" value="F:manganese ion binding"/>
    <property type="evidence" value="ECO:0007669"/>
    <property type="project" value="UniProtKB-UniRule"/>
</dbReference>
<comment type="caution">
    <text evidence="10">Lacks conserved residue(s) required for the propagation of feature annotation.</text>
</comment>
<dbReference type="EMBL" id="CAADFU010000073">
    <property type="protein sequence ID" value="VFK46445.1"/>
    <property type="molecule type" value="Genomic_DNA"/>
</dbReference>
<keyword evidence="2 10" id="KW-0444">Lipid biosynthesis</keyword>
<keyword evidence="7 10" id="KW-0443">Lipid metabolism</keyword>
<dbReference type="GO" id="GO:0008758">
    <property type="term" value="F:UDP-2,3-diacylglucosamine hydrolase activity"/>
    <property type="evidence" value="ECO:0007669"/>
    <property type="project" value="UniProtKB-UniRule"/>
</dbReference>
<dbReference type="CDD" id="cd07398">
    <property type="entry name" value="MPP_YbbF-LpxH"/>
    <property type="match status" value="1"/>
</dbReference>
<dbReference type="InterPro" id="IPR004843">
    <property type="entry name" value="Calcineurin-like_PHP"/>
</dbReference>
<feature type="binding site" evidence="10">
    <location>
        <position position="11"/>
    </location>
    <ligand>
        <name>Mn(2+)</name>
        <dbReference type="ChEBI" id="CHEBI:29035"/>
        <label>1</label>
    </ligand>
</feature>
<keyword evidence="9 10" id="KW-0464">Manganese</keyword>
<evidence type="ECO:0000256" key="5">
    <source>
        <dbReference type="ARBA" id="ARBA00022723"/>
    </source>
</evidence>
<feature type="binding site" evidence="10">
    <location>
        <position position="44"/>
    </location>
    <ligand>
        <name>Mn(2+)</name>
        <dbReference type="ChEBI" id="CHEBI:29035"/>
        <label>2</label>
    </ligand>
</feature>
<feature type="binding site" evidence="10">
    <location>
        <position position="163"/>
    </location>
    <ligand>
        <name>substrate</name>
    </ligand>
</feature>
<keyword evidence="1 10" id="KW-1003">Cell membrane</keyword>
<gene>
    <name evidence="10" type="primary">lpxH</name>
    <name evidence="14" type="ORF">BECKSD772D_GA0070982_10488</name>
    <name evidence="13" type="ORF">BECKSD772E_GA0070983_10738</name>
    <name evidence="12" type="ORF">BECKSD772F_GA0070984_10718</name>
</gene>
<dbReference type="GO" id="GO:0009245">
    <property type="term" value="P:lipid A biosynthetic process"/>
    <property type="evidence" value="ECO:0007669"/>
    <property type="project" value="UniProtKB-UniRule"/>
</dbReference>
<evidence type="ECO:0000256" key="4">
    <source>
        <dbReference type="ARBA" id="ARBA00022556"/>
    </source>
</evidence>
<evidence type="ECO:0000259" key="11">
    <source>
        <dbReference type="Pfam" id="PF00149"/>
    </source>
</evidence>
<keyword evidence="8 10" id="KW-0472">Membrane</keyword>
<dbReference type="NCBIfam" id="TIGR01854">
    <property type="entry name" value="lipid_A_lpxH"/>
    <property type="match status" value="1"/>
</dbReference>
<comment type="similarity">
    <text evidence="10">Belongs to the LpxH family.</text>
</comment>
<dbReference type="Pfam" id="PF00149">
    <property type="entry name" value="Metallophos"/>
    <property type="match status" value="1"/>
</dbReference>
<feature type="binding site" evidence="10">
    <location>
        <position position="82"/>
    </location>
    <ligand>
        <name>Mn(2+)</name>
        <dbReference type="ChEBI" id="CHEBI:29035"/>
        <label>2</label>
    </ligand>
</feature>
<dbReference type="InterPro" id="IPR043461">
    <property type="entry name" value="LpxH-like"/>
</dbReference>
<feature type="binding site" evidence="10">
    <location>
        <position position="198"/>
    </location>
    <ligand>
        <name>substrate</name>
    </ligand>
</feature>
<dbReference type="InterPro" id="IPR029052">
    <property type="entry name" value="Metallo-depent_PP-like"/>
</dbReference>
<evidence type="ECO:0000256" key="1">
    <source>
        <dbReference type="ARBA" id="ARBA00022475"/>
    </source>
</evidence>
<comment type="catalytic activity">
    <reaction evidence="10">
        <text>UDP-2-N,3-O-bis[(3R)-3-hydroxytetradecanoyl]-alpha-D-glucosamine + H2O = 2-N,3-O-bis[(3R)-3-hydroxytetradecanoyl]-alpha-D-glucosaminyl 1-phosphate + UMP + 2 H(+)</text>
        <dbReference type="Rhea" id="RHEA:25213"/>
        <dbReference type="ChEBI" id="CHEBI:15377"/>
        <dbReference type="ChEBI" id="CHEBI:15378"/>
        <dbReference type="ChEBI" id="CHEBI:57865"/>
        <dbReference type="ChEBI" id="CHEBI:57957"/>
        <dbReference type="ChEBI" id="CHEBI:78847"/>
        <dbReference type="EC" id="3.6.1.54"/>
    </reaction>
</comment>
<dbReference type="UniPathway" id="UPA00359">
    <property type="reaction ID" value="UER00480"/>
</dbReference>
<evidence type="ECO:0000256" key="6">
    <source>
        <dbReference type="ARBA" id="ARBA00022801"/>
    </source>
</evidence>
<feature type="binding site" evidence="10">
    <location>
        <position position="13"/>
    </location>
    <ligand>
        <name>Mn(2+)</name>
        <dbReference type="ChEBI" id="CHEBI:29035"/>
        <label>1</label>
    </ligand>
</feature>
<dbReference type="PANTHER" id="PTHR34990">
    <property type="entry name" value="UDP-2,3-DIACYLGLUCOSAMINE HYDROLASE-RELATED"/>
    <property type="match status" value="1"/>
</dbReference>
<feature type="binding site" evidence="10">
    <location>
        <begin position="82"/>
        <end position="83"/>
    </location>
    <ligand>
        <name>substrate</name>
    </ligand>
</feature>
<dbReference type="InterPro" id="IPR010138">
    <property type="entry name" value="UDP-diacylglucosamine_Hdrlase"/>
</dbReference>
<accession>A0A450YH13</accession>